<dbReference type="RefSeq" id="WP_327597887.1">
    <property type="nucleotide sequence ID" value="NZ_JAYXHS010000001.1"/>
</dbReference>
<dbReference type="InterPro" id="IPR008928">
    <property type="entry name" value="6-hairpin_glycosidase_sf"/>
</dbReference>
<dbReference type="InterPro" id="IPR012341">
    <property type="entry name" value="6hp_glycosidase-like_sf"/>
</dbReference>
<keyword evidence="4" id="KW-1185">Reference proteome</keyword>
<evidence type="ECO:0000313" key="4">
    <source>
        <dbReference type="Proteomes" id="UP001331561"/>
    </source>
</evidence>
<evidence type="ECO:0000256" key="2">
    <source>
        <dbReference type="SAM" id="SignalP"/>
    </source>
</evidence>
<dbReference type="PANTHER" id="PTHR33886:SF8">
    <property type="entry name" value="UNSATURATED RHAMNOGALACTURONAN HYDROLASE (EUROFUNG)"/>
    <property type="match status" value="1"/>
</dbReference>
<dbReference type="PANTHER" id="PTHR33886">
    <property type="entry name" value="UNSATURATED RHAMNOGALACTURONAN HYDROLASE (EUROFUNG)"/>
    <property type="match status" value="1"/>
</dbReference>
<dbReference type="Pfam" id="PF07470">
    <property type="entry name" value="Glyco_hydro_88"/>
    <property type="match status" value="1"/>
</dbReference>
<dbReference type="InterPro" id="IPR052043">
    <property type="entry name" value="PolySaccharide_Degr_Enz"/>
</dbReference>
<keyword evidence="2" id="KW-0732">Signal</keyword>
<evidence type="ECO:0000313" key="3">
    <source>
        <dbReference type="EMBL" id="MEC5384921.1"/>
    </source>
</evidence>
<dbReference type="SUPFAM" id="SSF48208">
    <property type="entry name" value="Six-hairpin glycosidases"/>
    <property type="match status" value="1"/>
</dbReference>
<feature type="signal peptide" evidence="2">
    <location>
        <begin position="1"/>
        <end position="29"/>
    </location>
</feature>
<protein>
    <submittedName>
        <fullName evidence="3">Glycoside hydrolase family 88 protein</fullName>
    </submittedName>
</protein>
<gene>
    <name evidence="3" type="ORF">VVD49_04260</name>
</gene>
<organism evidence="3 4">
    <name type="scientific">Uliginosibacterium silvisoli</name>
    <dbReference type="NCBI Taxonomy" id="3114758"/>
    <lineage>
        <taxon>Bacteria</taxon>
        <taxon>Pseudomonadati</taxon>
        <taxon>Pseudomonadota</taxon>
        <taxon>Betaproteobacteria</taxon>
        <taxon>Rhodocyclales</taxon>
        <taxon>Zoogloeaceae</taxon>
        <taxon>Uliginosibacterium</taxon>
    </lineage>
</organism>
<keyword evidence="1 3" id="KW-0378">Hydrolase</keyword>
<accession>A0ABU6K081</accession>
<proteinExistence type="predicted"/>
<sequence length="492" mass="54001">MNMCIPALKKLLPTLVGLSLAVAASAVSAHDDGRHGFGHKPVKVGVSVADYIMTTWPNVDDTTLGVNSFSLNYATVPATAAPKFFEYTNGVPMWGIWKIYRQTGDKKYFDYVKKWMDALIDANGNINYTSNGSPTALRDPTIQDTMQPAMILLSLYQETKDQRYLTAASKVRASMNAIKKNPQGAFWHKPTYPNQQWLDGIYMSEPFLAKYGKLYADAAIPGDSVTAFNTVTTQIKLADQFTFNPTKNLYYHAWNGQVDGVWAGLKTPPAIGQVTTSVLWSRSIAWYYLGVIDVLDSLPQKHPDRKQLERIVKNISQALAKYQDRKTGLWNQVIDVTNDKLPANGGYANESIAALPNWNETSASALFVYGLSKSVRKGYISPLYEITAHLGWKGVKTQVEIAGSSVKVHGTVVGMSVGGTYNSYVNADFRSDLSTGALPAPAGCTQVAYVSPPANCKYLYVRDNVPQGLGAVLLAASEMEDEPGLHFGRDKH</sequence>
<dbReference type="EMBL" id="JAYXHS010000001">
    <property type="protein sequence ID" value="MEC5384921.1"/>
    <property type="molecule type" value="Genomic_DNA"/>
</dbReference>
<dbReference type="Proteomes" id="UP001331561">
    <property type="component" value="Unassembled WGS sequence"/>
</dbReference>
<feature type="chain" id="PRO_5045726379" evidence="2">
    <location>
        <begin position="30"/>
        <end position="492"/>
    </location>
</feature>
<dbReference type="InterPro" id="IPR010905">
    <property type="entry name" value="Glyco_hydro_88"/>
</dbReference>
<evidence type="ECO:0000256" key="1">
    <source>
        <dbReference type="ARBA" id="ARBA00022801"/>
    </source>
</evidence>
<reference evidence="3 4" key="1">
    <citation type="submission" date="2024-01" db="EMBL/GenBank/DDBJ databases">
        <title>Uliginosibacterium soil sp. nov.</title>
        <authorList>
            <person name="Lv Y."/>
        </authorList>
    </citation>
    <scope>NUCLEOTIDE SEQUENCE [LARGE SCALE GENOMIC DNA]</scope>
    <source>
        <strain evidence="3 4">H3</strain>
    </source>
</reference>
<dbReference type="Gene3D" id="1.50.10.10">
    <property type="match status" value="1"/>
</dbReference>
<name>A0ABU6K081_9RHOO</name>
<comment type="caution">
    <text evidence="3">The sequence shown here is derived from an EMBL/GenBank/DDBJ whole genome shotgun (WGS) entry which is preliminary data.</text>
</comment>
<dbReference type="GO" id="GO:0016787">
    <property type="term" value="F:hydrolase activity"/>
    <property type="evidence" value="ECO:0007669"/>
    <property type="project" value="UniProtKB-KW"/>
</dbReference>